<dbReference type="Pfam" id="PF05699">
    <property type="entry name" value="Dimer_Tnp_hAT"/>
    <property type="match status" value="1"/>
</dbReference>
<dbReference type="EMBL" id="SGPM01000303">
    <property type="protein sequence ID" value="THH26861.1"/>
    <property type="molecule type" value="Genomic_DNA"/>
</dbReference>
<dbReference type="OrthoDB" id="3241084at2759"/>
<dbReference type="Proteomes" id="UP000308730">
    <property type="component" value="Unassembled WGS sequence"/>
</dbReference>
<dbReference type="InterPro" id="IPR008906">
    <property type="entry name" value="HATC_C_dom"/>
</dbReference>
<feature type="domain" description="HAT C-terminal dimerisation" evidence="1">
    <location>
        <begin position="116"/>
        <end position="168"/>
    </location>
</feature>
<accession>A0A4S4MP76</accession>
<reference evidence="2 3" key="1">
    <citation type="submission" date="2019-02" db="EMBL/GenBank/DDBJ databases">
        <title>Genome sequencing of the rare red list fungi Antrodiella citrinella (Flaviporus citrinellus).</title>
        <authorList>
            <person name="Buettner E."/>
            <person name="Kellner H."/>
        </authorList>
    </citation>
    <scope>NUCLEOTIDE SEQUENCE [LARGE SCALE GENOMIC DNA]</scope>
    <source>
        <strain evidence="2 3">DSM 108506</strain>
    </source>
</reference>
<organism evidence="2 3">
    <name type="scientific">Antrodiella citrinella</name>
    <dbReference type="NCBI Taxonomy" id="2447956"/>
    <lineage>
        <taxon>Eukaryota</taxon>
        <taxon>Fungi</taxon>
        <taxon>Dikarya</taxon>
        <taxon>Basidiomycota</taxon>
        <taxon>Agaricomycotina</taxon>
        <taxon>Agaricomycetes</taxon>
        <taxon>Polyporales</taxon>
        <taxon>Steccherinaceae</taxon>
        <taxon>Antrodiella</taxon>
    </lineage>
</organism>
<evidence type="ECO:0000313" key="3">
    <source>
        <dbReference type="Proteomes" id="UP000308730"/>
    </source>
</evidence>
<protein>
    <recommendedName>
        <fullName evidence="1">HAT C-terminal dimerisation domain-containing protein</fullName>
    </recommendedName>
</protein>
<name>A0A4S4MP76_9APHY</name>
<dbReference type="SUPFAM" id="SSF53098">
    <property type="entry name" value="Ribonuclease H-like"/>
    <property type="match status" value="1"/>
</dbReference>
<evidence type="ECO:0000313" key="2">
    <source>
        <dbReference type="EMBL" id="THH26861.1"/>
    </source>
</evidence>
<gene>
    <name evidence="2" type="ORF">EUX98_g7324</name>
</gene>
<dbReference type="InterPro" id="IPR012337">
    <property type="entry name" value="RNaseH-like_sf"/>
</dbReference>
<dbReference type="AlphaFoldDB" id="A0A4S4MP76"/>
<evidence type="ECO:0000259" key="1">
    <source>
        <dbReference type="Pfam" id="PF05699"/>
    </source>
</evidence>
<comment type="caution">
    <text evidence="2">The sequence shown here is derived from an EMBL/GenBank/DDBJ whole genome shotgun (WGS) entry which is preliminary data.</text>
</comment>
<proteinExistence type="predicted"/>
<dbReference type="GO" id="GO:0046983">
    <property type="term" value="F:protein dimerization activity"/>
    <property type="evidence" value="ECO:0007669"/>
    <property type="project" value="InterPro"/>
</dbReference>
<keyword evidence="3" id="KW-1185">Reference proteome</keyword>
<sequence length="246" mass="26866">MSIIQIPVLLLLTTTPRSSPHTRANIPLIIIPLISTLKARLSSTLKAPLSSIMAPLAIHSSSSNIHTLTAILERSTFLPKLLHFLSTEDTYPPAPAQNPVPTGAEATSAKRKRIEPAYPTLYRIALDVLPAQASAVPCERIFSSSKATDAVRRGRLSPKLMESLQILKFLYRSQRGEPLDFSKGLQSLPSDLEPKVTAQTMTSYAGEGRLDQLDSLIIESEADQLPPDPIDSYFVLPTVADGDDDW</sequence>